<dbReference type="Proteomes" id="UP001549291">
    <property type="component" value="Unassembled WGS sequence"/>
</dbReference>
<name>A0ABV2S618_BRAJP</name>
<dbReference type="EMBL" id="JBEPTQ010000002">
    <property type="protein sequence ID" value="MET4724628.1"/>
    <property type="molecule type" value="Genomic_DNA"/>
</dbReference>
<comment type="caution">
    <text evidence="1">The sequence shown here is derived from an EMBL/GenBank/DDBJ whole genome shotgun (WGS) entry which is preliminary data.</text>
</comment>
<evidence type="ECO:0000313" key="1">
    <source>
        <dbReference type="EMBL" id="MET4724628.1"/>
    </source>
</evidence>
<gene>
    <name evidence="1" type="ORF">ABIF63_008734</name>
</gene>
<evidence type="ECO:0008006" key="3">
    <source>
        <dbReference type="Google" id="ProtNLM"/>
    </source>
</evidence>
<organism evidence="1 2">
    <name type="scientific">Bradyrhizobium japonicum</name>
    <dbReference type="NCBI Taxonomy" id="375"/>
    <lineage>
        <taxon>Bacteria</taxon>
        <taxon>Pseudomonadati</taxon>
        <taxon>Pseudomonadota</taxon>
        <taxon>Alphaproteobacteria</taxon>
        <taxon>Hyphomicrobiales</taxon>
        <taxon>Nitrobacteraceae</taxon>
        <taxon>Bradyrhizobium</taxon>
    </lineage>
</organism>
<reference evidence="1 2" key="1">
    <citation type="submission" date="2024-06" db="EMBL/GenBank/DDBJ databases">
        <title>Genomic Encyclopedia of Type Strains, Phase V (KMG-V): Genome sequencing to study the core and pangenomes of soil and plant-associated prokaryotes.</title>
        <authorList>
            <person name="Whitman W."/>
        </authorList>
    </citation>
    <scope>NUCLEOTIDE SEQUENCE [LARGE SCALE GENOMIC DNA]</scope>
    <source>
        <strain evidence="1 2">USDA 160</strain>
    </source>
</reference>
<sequence>MMRTAHLSEGGVHPVVASAARQLLNKCGNERWAS</sequence>
<accession>A0ABV2S618</accession>
<protein>
    <recommendedName>
        <fullName evidence="3">Transposase</fullName>
    </recommendedName>
</protein>
<evidence type="ECO:0000313" key="2">
    <source>
        <dbReference type="Proteomes" id="UP001549291"/>
    </source>
</evidence>
<keyword evidence="2" id="KW-1185">Reference proteome</keyword>
<proteinExistence type="predicted"/>